<evidence type="ECO:0000313" key="1">
    <source>
        <dbReference type="EMBL" id="KAH7960424.1"/>
    </source>
</evidence>
<reference evidence="1" key="1">
    <citation type="submission" date="2020-05" db="EMBL/GenBank/DDBJ databases">
        <title>Large-scale comparative analyses of tick genomes elucidate their genetic diversity and vector capacities.</title>
        <authorList>
            <person name="Jia N."/>
            <person name="Wang J."/>
            <person name="Shi W."/>
            <person name="Du L."/>
            <person name="Sun Y."/>
            <person name="Zhan W."/>
            <person name="Jiang J."/>
            <person name="Wang Q."/>
            <person name="Zhang B."/>
            <person name="Ji P."/>
            <person name="Sakyi L.B."/>
            <person name="Cui X."/>
            <person name="Yuan T."/>
            <person name="Jiang B."/>
            <person name="Yang W."/>
            <person name="Lam T.T.-Y."/>
            <person name="Chang Q."/>
            <person name="Ding S."/>
            <person name="Wang X."/>
            <person name="Zhu J."/>
            <person name="Ruan X."/>
            <person name="Zhao L."/>
            <person name="Wei J."/>
            <person name="Que T."/>
            <person name="Du C."/>
            <person name="Cheng J."/>
            <person name="Dai P."/>
            <person name="Han X."/>
            <person name="Huang E."/>
            <person name="Gao Y."/>
            <person name="Liu J."/>
            <person name="Shao H."/>
            <person name="Ye R."/>
            <person name="Li L."/>
            <person name="Wei W."/>
            <person name="Wang X."/>
            <person name="Wang C."/>
            <person name="Yang T."/>
            <person name="Huo Q."/>
            <person name="Li W."/>
            <person name="Guo W."/>
            <person name="Chen H."/>
            <person name="Zhou L."/>
            <person name="Ni X."/>
            <person name="Tian J."/>
            <person name="Zhou Y."/>
            <person name="Sheng Y."/>
            <person name="Liu T."/>
            <person name="Pan Y."/>
            <person name="Xia L."/>
            <person name="Li J."/>
            <person name="Zhao F."/>
            <person name="Cao W."/>
        </authorList>
    </citation>
    <scope>NUCLEOTIDE SEQUENCE</scope>
    <source>
        <strain evidence="1">Dsil-2018</strain>
    </source>
</reference>
<sequence>MLEGKKRRSKSGDNFTETAPDATRKSAISVTEVSSSISISDSITEATTVVHKSSSDGTIVGKRSISFGTPRNKPAKARTPSSGARSGKGSSQVSVLTVSISDSEDVDPRGPPQSRRARALLTPRSRPESPPWTSTQPTQHVTRSCSRHLAMQRAAQMRGYSRSPSPKPGYAVASGRMYSASPTRVRSPMRVPSPRRTVFQVLDESAYYAEPVVRDRARLMRREDQRFQMAADDPKPQRDGKWHEPKLRVSYAARVPSRGSHSDSSVSYSVSSKTALDYERGDSPPGYYRTASQLDRYREPSRARSYSSTPQLCYEDSPSRTYRDHSPTRGYVEGLRNASGVPTDDRDVSLSRISGYSSPKAGCQGSTGKMLVSVSSSRLVRSASLPRDSPSTSAPRVSRRGSQSRLAREASAFRGARSTSPRQSRSMSPRKPDTSLARIKVRAASSLHLGYETSSSRTESSRRLTRRASPDWLERNGLLPKGPLSPPPPKPPVPPPMPPPKGFSMGPLGFESTSTSASAIRITMSPPPMPPVPPMLPPPTPTEIAALQAVTITMKDLGREQSSSEHELCAAELQRQILEKQQLQLEQLLQLQQTQDFHPLEDVDEQQLQQQLKELQKVLQQQEGAPVLQVQFQSPADPSGKPSTPLAQSVLQVQFQSPSQPLPQVFQAQIPTRAESPGVIQVQLQSPIAPSEPQQTESFSQITSRVAHPEQPGVLQVQLQSPLDFQAQPVSTQETTQPGEVSILQAQLQSAVDFSAPAGPSQVDQLSVLQSPLEPKSTASDHAGLFQMQLQGLMDFSQQPLAQQQSDQLGAMQAQLQSQLGFPMQASSQAQQPGQPGVIQMQFGSPSTASTGFIGQQTAQESLLDQTFLQSSTPQMDFSGQLMPEVHVAGSSIPQIGLSYQTMSQMEQSMHQTGQLDQLGPSMQDQSFLQMQMQSPLMTSADFSSQPLLQSPFPCQEMSQEQGLGQNMLLEQQKRQFSLQMNHGTSSMSNFMQESVQAMQASGHGIPAMQGMQDWAREQIPGEPMPYMQEWGSAMHMPGQHFQMSERMPGTAMRDARRQAMNQNSLFNQTPPQELPFSRGMSRKVAPSSSVQIMNEMMQEDLLASRSSPQMQIAERRMEVQPSAESPFRDPFQQRSQPHTVVMFQSHRSHQNSSCRNHRSHRNPRSHQSLRSLRKHRSSNSNSSLRRSSSNSRNKFTKSSSKQRKIVSHVCSRFRYP</sequence>
<comment type="caution">
    <text evidence="1">The sequence shown here is derived from an EMBL/GenBank/DDBJ whole genome shotgun (WGS) entry which is preliminary data.</text>
</comment>
<proteinExistence type="predicted"/>
<protein>
    <submittedName>
        <fullName evidence="1">Uncharacterized protein</fullName>
    </submittedName>
</protein>
<gene>
    <name evidence="1" type="ORF">HPB49_019387</name>
</gene>
<name>A0ACB8D7J8_DERSI</name>
<dbReference type="Proteomes" id="UP000821865">
    <property type="component" value="Chromosome 3"/>
</dbReference>
<accession>A0ACB8D7J8</accession>
<dbReference type="EMBL" id="CM023472">
    <property type="protein sequence ID" value="KAH7960424.1"/>
    <property type="molecule type" value="Genomic_DNA"/>
</dbReference>
<keyword evidence="2" id="KW-1185">Reference proteome</keyword>
<organism evidence="1 2">
    <name type="scientific">Dermacentor silvarum</name>
    <name type="common">Tick</name>
    <dbReference type="NCBI Taxonomy" id="543639"/>
    <lineage>
        <taxon>Eukaryota</taxon>
        <taxon>Metazoa</taxon>
        <taxon>Ecdysozoa</taxon>
        <taxon>Arthropoda</taxon>
        <taxon>Chelicerata</taxon>
        <taxon>Arachnida</taxon>
        <taxon>Acari</taxon>
        <taxon>Parasitiformes</taxon>
        <taxon>Ixodida</taxon>
        <taxon>Ixodoidea</taxon>
        <taxon>Ixodidae</taxon>
        <taxon>Rhipicephalinae</taxon>
        <taxon>Dermacentor</taxon>
    </lineage>
</organism>
<evidence type="ECO:0000313" key="2">
    <source>
        <dbReference type="Proteomes" id="UP000821865"/>
    </source>
</evidence>